<dbReference type="InterPro" id="IPR011006">
    <property type="entry name" value="CheY-like_superfamily"/>
</dbReference>
<dbReference type="InterPro" id="IPR000792">
    <property type="entry name" value="Tscrpt_reg_LuxR_C"/>
</dbReference>
<accession>A0AAE3YMX1</accession>
<dbReference type="InterPro" id="IPR016032">
    <property type="entry name" value="Sig_transdc_resp-reg_C-effctor"/>
</dbReference>
<dbReference type="PANTHER" id="PTHR43214">
    <property type="entry name" value="TWO-COMPONENT RESPONSE REGULATOR"/>
    <property type="match status" value="1"/>
</dbReference>
<dbReference type="Pfam" id="PF00196">
    <property type="entry name" value="GerE"/>
    <property type="match status" value="1"/>
</dbReference>
<comment type="caution">
    <text evidence="6">The sequence shown here is derived from an EMBL/GenBank/DDBJ whole genome shotgun (WGS) entry which is preliminary data.</text>
</comment>
<keyword evidence="7" id="KW-1185">Reference proteome</keyword>
<dbReference type="InterPro" id="IPR058245">
    <property type="entry name" value="NreC/VraR/RcsB-like_REC"/>
</dbReference>
<dbReference type="InterPro" id="IPR001789">
    <property type="entry name" value="Sig_transdc_resp-reg_receiver"/>
</dbReference>
<dbReference type="Gene3D" id="3.40.50.2300">
    <property type="match status" value="1"/>
</dbReference>
<evidence type="ECO:0000313" key="6">
    <source>
        <dbReference type="EMBL" id="MDR7274746.1"/>
    </source>
</evidence>
<dbReference type="GO" id="GO:0000160">
    <property type="term" value="P:phosphorelay signal transduction system"/>
    <property type="evidence" value="ECO:0007669"/>
    <property type="project" value="InterPro"/>
</dbReference>
<feature type="domain" description="Response regulatory" evidence="5">
    <location>
        <begin position="6"/>
        <end position="122"/>
    </location>
</feature>
<evidence type="ECO:0000256" key="2">
    <source>
        <dbReference type="ARBA" id="ARBA00023125"/>
    </source>
</evidence>
<dbReference type="SUPFAM" id="SSF52172">
    <property type="entry name" value="CheY-like"/>
    <property type="match status" value="1"/>
</dbReference>
<dbReference type="PRINTS" id="PR00038">
    <property type="entry name" value="HTHLUXR"/>
</dbReference>
<dbReference type="PROSITE" id="PS00622">
    <property type="entry name" value="HTH_LUXR_1"/>
    <property type="match status" value="1"/>
</dbReference>
<dbReference type="EMBL" id="JAVDYB010000001">
    <property type="protein sequence ID" value="MDR7274746.1"/>
    <property type="molecule type" value="Genomic_DNA"/>
</dbReference>
<dbReference type="SUPFAM" id="SSF46894">
    <property type="entry name" value="C-terminal effector domain of the bipartite response regulators"/>
    <property type="match status" value="1"/>
</dbReference>
<dbReference type="Proteomes" id="UP001183643">
    <property type="component" value="Unassembled WGS sequence"/>
</dbReference>
<keyword evidence="2 6" id="KW-0238">DNA-binding</keyword>
<organism evidence="6 7">
    <name type="scientific">Catenuloplanes atrovinosus</name>
    <dbReference type="NCBI Taxonomy" id="137266"/>
    <lineage>
        <taxon>Bacteria</taxon>
        <taxon>Bacillati</taxon>
        <taxon>Actinomycetota</taxon>
        <taxon>Actinomycetes</taxon>
        <taxon>Micromonosporales</taxon>
        <taxon>Micromonosporaceae</taxon>
        <taxon>Catenuloplanes</taxon>
    </lineage>
</organism>
<feature type="modified residue" description="4-aspartylphosphate" evidence="3">
    <location>
        <position position="57"/>
    </location>
</feature>
<dbReference type="SMART" id="SM00421">
    <property type="entry name" value="HTH_LUXR"/>
    <property type="match status" value="1"/>
</dbReference>
<dbReference type="CDD" id="cd06170">
    <property type="entry name" value="LuxR_C_like"/>
    <property type="match status" value="1"/>
</dbReference>
<dbReference type="PROSITE" id="PS50110">
    <property type="entry name" value="RESPONSE_REGULATORY"/>
    <property type="match status" value="1"/>
</dbReference>
<dbReference type="RefSeq" id="WP_310364797.1">
    <property type="nucleotide sequence ID" value="NZ_JAVDYB010000001.1"/>
</dbReference>
<evidence type="ECO:0000259" key="4">
    <source>
        <dbReference type="PROSITE" id="PS50043"/>
    </source>
</evidence>
<dbReference type="CDD" id="cd17535">
    <property type="entry name" value="REC_NarL-like"/>
    <property type="match status" value="1"/>
</dbReference>
<evidence type="ECO:0000256" key="3">
    <source>
        <dbReference type="PROSITE-ProRule" id="PRU00169"/>
    </source>
</evidence>
<dbReference type="GO" id="GO:0003677">
    <property type="term" value="F:DNA binding"/>
    <property type="evidence" value="ECO:0007669"/>
    <property type="project" value="UniProtKB-KW"/>
</dbReference>
<dbReference type="PROSITE" id="PS50043">
    <property type="entry name" value="HTH_LUXR_2"/>
    <property type="match status" value="1"/>
</dbReference>
<dbReference type="GO" id="GO:0006355">
    <property type="term" value="P:regulation of DNA-templated transcription"/>
    <property type="evidence" value="ECO:0007669"/>
    <property type="project" value="InterPro"/>
</dbReference>
<name>A0AAE3YMX1_9ACTN</name>
<feature type="domain" description="HTH luxR-type" evidence="4">
    <location>
        <begin position="149"/>
        <end position="214"/>
    </location>
</feature>
<dbReference type="SMART" id="SM00448">
    <property type="entry name" value="REC"/>
    <property type="match status" value="1"/>
</dbReference>
<evidence type="ECO:0000256" key="1">
    <source>
        <dbReference type="ARBA" id="ARBA00022553"/>
    </source>
</evidence>
<dbReference type="AlphaFoldDB" id="A0AAE3YMX1"/>
<reference evidence="6" key="1">
    <citation type="submission" date="2023-07" db="EMBL/GenBank/DDBJ databases">
        <title>Sequencing the genomes of 1000 actinobacteria strains.</title>
        <authorList>
            <person name="Klenk H.-P."/>
        </authorList>
    </citation>
    <scope>NUCLEOTIDE SEQUENCE</scope>
    <source>
        <strain evidence="6">DSM 44707</strain>
    </source>
</reference>
<evidence type="ECO:0000259" key="5">
    <source>
        <dbReference type="PROSITE" id="PS50110"/>
    </source>
</evidence>
<evidence type="ECO:0000313" key="7">
    <source>
        <dbReference type="Proteomes" id="UP001183643"/>
    </source>
</evidence>
<protein>
    <submittedName>
        <fullName evidence="6">DNA-binding NarL/FixJ family response regulator</fullName>
    </submittedName>
</protein>
<proteinExistence type="predicted"/>
<dbReference type="InterPro" id="IPR039420">
    <property type="entry name" value="WalR-like"/>
</dbReference>
<dbReference type="Pfam" id="PF00072">
    <property type="entry name" value="Response_reg"/>
    <property type="match status" value="1"/>
</dbReference>
<keyword evidence="1 3" id="KW-0597">Phosphoprotein</keyword>
<sequence length="219" mass="23061">MAQTKRVLVVDDHPVVRRGLRAMLEGESWVSEVLEAASVADAVREAVAGQADVVAMDFALPDGDGIEATRRILAARPAARVVMLTMTDDHDVVVKALNAGAAGFVVKDDDPDVVIDALRTAGNGGVVLGPSVTASVLVGMGRGGAARELPAPFDRLTPREREIVGHLLTGEPNAEIARHLTVSEKTIRNQLTAVFAKIGVTDRTQAVLRARDVGMPAAH</sequence>
<gene>
    <name evidence="6" type="ORF">J2S41_001524</name>
</gene>